<dbReference type="InterPro" id="IPR017871">
    <property type="entry name" value="ABC_transporter-like_CS"/>
</dbReference>
<evidence type="ECO:0000259" key="5">
    <source>
        <dbReference type="PROSITE" id="PS50893"/>
    </source>
</evidence>
<dbReference type="KEGG" id="nth:Nther_2392"/>
<dbReference type="EMBL" id="CP001034">
    <property type="protein sequence ID" value="ACB85957.1"/>
    <property type="molecule type" value="Genomic_DNA"/>
</dbReference>
<dbReference type="InParanoid" id="B2A0S7"/>
<dbReference type="InterPro" id="IPR027417">
    <property type="entry name" value="P-loop_NTPase"/>
</dbReference>
<dbReference type="PROSITE" id="PS50893">
    <property type="entry name" value="ABC_TRANSPORTER_2"/>
    <property type="match status" value="1"/>
</dbReference>
<gene>
    <name evidence="6" type="ordered locus">Nther_2392</name>
</gene>
<dbReference type="GO" id="GO:0055085">
    <property type="term" value="P:transmembrane transport"/>
    <property type="evidence" value="ECO:0007669"/>
    <property type="project" value="UniProtKB-ARBA"/>
</dbReference>
<dbReference type="eggNOG" id="COG4608">
    <property type="taxonomic scope" value="Bacteria"/>
</dbReference>
<dbReference type="RefSeq" id="WP_012448806.1">
    <property type="nucleotide sequence ID" value="NC_010718.1"/>
</dbReference>
<keyword evidence="4" id="KW-0067">ATP-binding</keyword>
<dbReference type="SUPFAM" id="SSF52540">
    <property type="entry name" value="P-loop containing nucleoside triphosphate hydrolases"/>
    <property type="match status" value="1"/>
</dbReference>
<reference evidence="6 7" key="2">
    <citation type="journal article" date="2011" name="J. Bacteriol.">
        <title>Complete genome sequence of the anaerobic, halophilic alkalithermophile Natranaerobius thermophilus JW/NM-WN-LF.</title>
        <authorList>
            <person name="Zhao B."/>
            <person name="Mesbah N.M."/>
            <person name="Dalin E."/>
            <person name="Goodwin L."/>
            <person name="Nolan M."/>
            <person name="Pitluck S."/>
            <person name="Chertkov O."/>
            <person name="Brettin T.S."/>
            <person name="Han J."/>
            <person name="Larimer F.W."/>
            <person name="Land M.L."/>
            <person name="Hauser L."/>
            <person name="Kyrpides N."/>
            <person name="Wiegel J."/>
        </authorList>
    </citation>
    <scope>NUCLEOTIDE SEQUENCE [LARGE SCALE GENOMIC DNA]</scope>
    <source>
        <strain evidence="7">ATCC BAA-1301 / DSM 18059 / JW/NM-WN-LF</strain>
    </source>
</reference>
<dbReference type="HOGENOM" id="CLU_000604_1_23_9"/>
<dbReference type="InterPro" id="IPR003593">
    <property type="entry name" value="AAA+_ATPase"/>
</dbReference>
<evidence type="ECO:0000256" key="1">
    <source>
        <dbReference type="ARBA" id="ARBA00005417"/>
    </source>
</evidence>
<dbReference type="CDD" id="cd03257">
    <property type="entry name" value="ABC_NikE_OppD_transporters"/>
    <property type="match status" value="1"/>
</dbReference>
<evidence type="ECO:0000313" key="7">
    <source>
        <dbReference type="Proteomes" id="UP000001683"/>
    </source>
</evidence>
<dbReference type="Pfam" id="PF00005">
    <property type="entry name" value="ABC_tran"/>
    <property type="match status" value="1"/>
</dbReference>
<protein>
    <submittedName>
        <fullName evidence="6">Oligopeptide/dipeptide ABC transporter, ATPase subunit</fullName>
    </submittedName>
</protein>
<dbReference type="GO" id="GO:0016887">
    <property type="term" value="F:ATP hydrolysis activity"/>
    <property type="evidence" value="ECO:0007669"/>
    <property type="project" value="InterPro"/>
</dbReference>
<keyword evidence="2" id="KW-0813">Transport</keyword>
<dbReference type="InterPro" id="IPR003439">
    <property type="entry name" value="ABC_transporter-like_ATP-bd"/>
</dbReference>
<dbReference type="Proteomes" id="UP000001683">
    <property type="component" value="Chromosome"/>
</dbReference>
<dbReference type="GO" id="GO:0005524">
    <property type="term" value="F:ATP binding"/>
    <property type="evidence" value="ECO:0007669"/>
    <property type="project" value="UniProtKB-KW"/>
</dbReference>
<proteinExistence type="inferred from homology"/>
<dbReference type="PROSITE" id="PS00211">
    <property type="entry name" value="ABC_TRANSPORTER_1"/>
    <property type="match status" value="1"/>
</dbReference>
<dbReference type="PANTHER" id="PTHR43776">
    <property type="entry name" value="TRANSPORT ATP-BINDING PROTEIN"/>
    <property type="match status" value="1"/>
</dbReference>
<dbReference type="GO" id="GO:0015833">
    <property type="term" value="P:peptide transport"/>
    <property type="evidence" value="ECO:0007669"/>
    <property type="project" value="InterPro"/>
</dbReference>
<dbReference type="FunFam" id="3.40.50.300:FF:000016">
    <property type="entry name" value="Oligopeptide ABC transporter ATP-binding component"/>
    <property type="match status" value="1"/>
</dbReference>
<dbReference type="SMART" id="SM00382">
    <property type="entry name" value="AAA"/>
    <property type="match status" value="1"/>
</dbReference>
<dbReference type="Pfam" id="PF08352">
    <property type="entry name" value="oligo_HPY"/>
    <property type="match status" value="1"/>
</dbReference>
<dbReference type="NCBIfam" id="TIGR01727">
    <property type="entry name" value="oligo_HPY"/>
    <property type="match status" value="1"/>
</dbReference>
<dbReference type="STRING" id="457570.Nther_2392"/>
<comment type="similarity">
    <text evidence="1">Belongs to the ABC transporter superfamily.</text>
</comment>
<accession>B2A0S7</accession>
<dbReference type="InterPro" id="IPR013563">
    <property type="entry name" value="Oligopep_ABC_C"/>
</dbReference>
<name>B2A0S7_NATTJ</name>
<evidence type="ECO:0000256" key="3">
    <source>
        <dbReference type="ARBA" id="ARBA00022741"/>
    </source>
</evidence>
<keyword evidence="3" id="KW-0547">Nucleotide-binding</keyword>
<keyword evidence="7" id="KW-1185">Reference proteome</keyword>
<feature type="domain" description="ABC transporter" evidence="5">
    <location>
        <begin position="22"/>
        <end position="278"/>
    </location>
</feature>
<evidence type="ECO:0000256" key="2">
    <source>
        <dbReference type="ARBA" id="ARBA00022448"/>
    </source>
</evidence>
<dbReference type="AlphaFoldDB" id="B2A0S7"/>
<dbReference type="Gene3D" id="3.40.50.300">
    <property type="entry name" value="P-loop containing nucleotide triphosphate hydrolases"/>
    <property type="match status" value="1"/>
</dbReference>
<sequence length="350" mass="39230">MKQEAKTDINQSTAGSNEIPAIEVKNLKKYFPLPTGLIDTLLKREKKSVKAVDNISFSLKEGEILGLAGESGSGKTTTGELITQLQDPTEGDIIYQGNSLHKLGPKELKEFRKYCQMIFQDPYETLNPRFTIKRTIEEPLLINGWKSDSARLNKVKEALYRAELRPPEAYMNRFPHELSGGQRQRVAIARGIVLDPRILVADEPVSMLDVSIRAGILNLLKDFRDELGLSMLYISHDLSTMKYICDRTMIMYLGKAVEIGPTEKVIDKSVHPYTQALISSVPIPDPDIEREGTKIKGEIPDQINLPQGCRFVPRCPDSEDQCHEREPELVKVGENQDGEGHYAACIHADA</sequence>
<organism evidence="6 7">
    <name type="scientific">Natranaerobius thermophilus (strain ATCC BAA-1301 / DSM 18059 / JW/NM-WN-LF)</name>
    <dbReference type="NCBI Taxonomy" id="457570"/>
    <lineage>
        <taxon>Bacteria</taxon>
        <taxon>Bacillati</taxon>
        <taxon>Bacillota</taxon>
        <taxon>Clostridia</taxon>
        <taxon>Natranaerobiales</taxon>
        <taxon>Natranaerobiaceae</taxon>
        <taxon>Natranaerobius</taxon>
    </lineage>
</organism>
<reference evidence="6 7" key="1">
    <citation type="submission" date="2008-04" db="EMBL/GenBank/DDBJ databases">
        <title>Complete sequence of chromosome of Natranaerobius thermophilus JW/NM-WN-LF.</title>
        <authorList>
            <consortium name="US DOE Joint Genome Institute"/>
            <person name="Copeland A."/>
            <person name="Lucas S."/>
            <person name="Lapidus A."/>
            <person name="Glavina del Rio T."/>
            <person name="Dalin E."/>
            <person name="Tice H."/>
            <person name="Bruce D."/>
            <person name="Goodwin L."/>
            <person name="Pitluck S."/>
            <person name="Chertkov O."/>
            <person name="Brettin T."/>
            <person name="Detter J.C."/>
            <person name="Han C."/>
            <person name="Kuske C.R."/>
            <person name="Schmutz J."/>
            <person name="Larimer F."/>
            <person name="Land M."/>
            <person name="Hauser L."/>
            <person name="Kyrpides N."/>
            <person name="Lykidis A."/>
            <person name="Mesbah N.M."/>
            <person name="Wiegel J."/>
        </authorList>
    </citation>
    <scope>NUCLEOTIDE SEQUENCE [LARGE SCALE GENOMIC DNA]</scope>
    <source>
        <strain evidence="7">ATCC BAA-1301 / DSM 18059 / JW/NM-WN-LF</strain>
    </source>
</reference>
<evidence type="ECO:0000256" key="4">
    <source>
        <dbReference type="ARBA" id="ARBA00022840"/>
    </source>
</evidence>
<dbReference type="InterPro" id="IPR050319">
    <property type="entry name" value="ABC_transp_ATP-bind"/>
</dbReference>
<evidence type="ECO:0000313" key="6">
    <source>
        <dbReference type="EMBL" id="ACB85957.1"/>
    </source>
</evidence>